<dbReference type="InterPro" id="IPR023602">
    <property type="entry name" value="Riboflavin_kinase_CTP-dep"/>
</dbReference>
<keyword evidence="11 17" id="KW-0418">Kinase</keyword>
<dbReference type="InterPro" id="IPR023465">
    <property type="entry name" value="Riboflavin_kinase_dom_sf"/>
</dbReference>
<evidence type="ECO:0000256" key="7">
    <source>
        <dbReference type="ARBA" id="ARBA00022643"/>
    </source>
</evidence>
<evidence type="ECO:0000256" key="16">
    <source>
        <dbReference type="ARBA" id="ARBA00047857"/>
    </source>
</evidence>
<dbReference type="SUPFAM" id="SSF82114">
    <property type="entry name" value="Riboflavin kinase-like"/>
    <property type="match status" value="1"/>
</dbReference>
<dbReference type="HAMAP" id="MF_01285">
    <property type="entry name" value="Riboflavin_kinase"/>
    <property type="match status" value="1"/>
</dbReference>
<sequence>MNSKEIDIACTLAKIISFSKDKECITQLELSKLLDISQQSVSRKLNELEEMRLINKSETKNGAIISLTNEGETLLLRCLEMIKEAIETKRELRFKGKVVSGLGEGKIFLSIKYYEEEISRRMGFVPYPGTLNLNLYDKSSVENRIILDANSGILIPEHKFEDRVLGAVKMFPATVNGIGPAAIVIPLRTVHPKSVIELISPFSLREKLNLKDGDDVEVIVMT</sequence>
<dbReference type="AlphaFoldDB" id="A0A510E2A9"/>
<dbReference type="KEGG" id="step:IC006_1163"/>
<comment type="cofactor">
    <cofactor evidence="17">
        <name>Mg(2+)</name>
        <dbReference type="ChEBI" id="CHEBI:18420"/>
    </cofactor>
    <text evidence="17">Binds 1 Mg(2+) ion per subunit.</text>
</comment>
<proteinExistence type="inferred from homology"/>
<dbReference type="Pfam" id="PF01982">
    <property type="entry name" value="CTP-dep_RFKase"/>
    <property type="match status" value="1"/>
</dbReference>
<reference evidence="22" key="1">
    <citation type="submission" date="2018-09" db="EMBL/GenBank/DDBJ databases">
        <title>Complete Genome Sequencing of Sulfolobus sp. JCM 16834.</title>
        <authorList>
            <person name="Kato S."/>
            <person name="Itoh T."/>
            <person name="Ohkuma M."/>
        </authorList>
    </citation>
    <scope>NUCLEOTIDE SEQUENCE [LARGE SCALE GENOMIC DNA]</scope>
    <source>
        <strain evidence="22">IC-007</strain>
    </source>
</reference>
<evidence type="ECO:0000256" key="5">
    <source>
        <dbReference type="ARBA" id="ARBA00017394"/>
    </source>
</evidence>
<reference evidence="20 21" key="2">
    <citation type="journal article" date="2020" name="Int. J. Syst. Evol. Microbiol.">
        <title>Sulfuracidifex tepidarius gen. nov., sp. nov. and transfer of Sulfolobus metallicus Huber and Stetter 1992 to the genus Sulfuracidifex as Sulfuracidifex metallicus comb. nov.</title>
        <authorList>
            <person name="Itoh T."/>
            <person name="Miura T."/>
            <person name="Sakai H.D."/>
            <person name="Kato S."/>
            <person name="Ohkuma M."/>
            <person name="Takashina T."/>
        </authorList>
    </citation>
    <scope>NUCLEOTIDE SEQUENCE</scope>
    <source>
        <strain evidence="19 21">IC-006</strain>
        <strain evidence="20">IC-007</strain>
    </source>
</reference>
<comment type="function">
    <text evidence="1 17">Catalyzes the CTP-dependent phosphorylation of riboflavin (vitamin B2) to form flavin mononucleotide (FMN).</text>
</comment>
<dbReference type="InterPro" id="IPR036388">
    <property type="entry name" value="WH-like_DNA-bd_sf"/>
</dbReference>
<organism evidence="20 22">
    <name type="scientific">Sulfuracidifex tepidarius</name>
    <dbReference type="NCBI Taxonomy" id="1294262"/>
    <lineage>
        <taxon>Archaea</taxon>
        <taxon>Thermoproteota</taxon>
        <taxon>Thermoprotei</taxon>
        <taxon>Sulfolobales</taxon>
        <taxon>Sulfolobaceae</taxon>
        <taxon>Sulfuracidifex</taxon>
    </lineage>
</organism>
<evidence type="ECO:0000256" key="2">
    <source>
        <dbReference type="ARBA" id="ARBA00005219"/>
    </source>
</evidence>
<evidence type="ECO:0000256" key="8">
    <source>
        <dbReference type="ARBA" id="ARBA00022679"/>
    </source>
</evidence>
<dbReference type="EMBL" id="AP018929">
    <property type="protein sequence ID" value="BBG23867.1"/>
    <property type="molecule type" value="Genomic_DNA"/>
</dbReference>
<feature type="binding site" evidence="17">
    <location>
        <position position="132"/>
    </location>
    <ligand>
        <name>Mg(2+)</name>
        <dbReference type="ChEBI" id="CHEBI:18420"/>
    </ligand>
</feature>
<dbReference type="InterPro" id="IPR039063">
    <property type="entry name" value="RibK_CTP-dep"/>
</dbReference>
<feature type="binding site" evidence="17">
    <location>
        <position position="189"/>
    </location>
    <ligand>
        <name>FMN</name>
        <dbReference type="ChEBI" id="CHEBI:58210"/>
    </ligand>
</feature>
<protein>
    <recommendedName>
        <fullName evidence="5 17">Riboflavin kinase</fullName>
        <shortName evidence="17">RFK</shortName>
        <ecNumber evidence="4 17">2.7.1.161</ecNumber>
    </recommendedName>
    <alternativeName>
        <fullName evidence="14 17">CTP-dependent riboflavin kinase</fullName>
    </alternativeName>
    <alternativeName>
        <fullName evidence="15 17">CTP:riboflavin 5'-phosphotransferase</fullName>
    </alternativeName>
    <alternativeName>
        <fullName evidence="13 17">Flavokinase</fullName>
    </alternativeName>
</protein>
<evidence type="ECO:0000256" key="4">
    <source>
        <dbReference type="ARBA" id="ARBA00011987"/>
    </source>
</evidence>
<dbReference type="OrthoDB" id="30955at2157"/>
<dbReference type="Proteomes" id="UP000325030">
    <property type="component" value="Chromosome"/>
</dbReference>
<dbReference type="EMBL" id="AP018930">
    <property type="protein sequence ID" value="BBG26622.1"/>
    <property type="molecule type" value="Genomic_DNA"/>
</dbReference>
<dbReference type="SUPFAM" id="SSF46785">
    <property type="entry name" value="Winged helix' DNA-binding domain"/>
    <property type="match status" value="1"/>
</dbReference>
<dbReference type="GO" id="GO:0009231">
    <property type="term" value="P:riboflavin biosynthetic process"/>
    <property type="evidence" value="ECO:0007669"/>
    <property type="project" value="InterPro"/>
</dbReference>
<evidence type="ECO:0000313" key="19">
    <source>
        <dbReference type="EMBL" id="BBG23867.1"/>
    </source>
</evidence>
<evidence type="ECO:0000256" key="11">
    <source>
        <dbReference type="ARBA" id="ARBA00022777"/>
    </source>
</evidence>
<evidence type="ECO:0000256" key="3">
    <source>
        <dbReference type="ARBA" id="ARBA00006428"/>
    </source>
</evidence>
<feature type="binding site" evidence="17">
    <location>
        <begin position="101"/>
        <end position="106"/>
    </location>
    <ligand>
        <name>CDP</name>
        <dbReference type="ChEBI" id="CHEBI:58069"/>
    </ligand>
</feature>
<dbReference type="GO" id="GO:0009398">
    <property type="term" value="P:FMN biosynthetic process"/>
    <property type="evidence" value="ECO:0007669"/>
    <property type="project" value="UniProtKB-UniRule"/>
</dbReference>
<feature type="binding site" evidence="17">
    <location>
        <begin position="202"/>
        <end position="205"/>
    </location>
    <ligand>
        <name>CDP</name>
        <dbReference type="ChEBI" id="CHEBI:58069"/>
    </ligand>
</feature>
<dbReference type="GO" id="GO:0000166">
    <property type="term" value="F:nucleotide binding"/>
    <property type="evidence" value="ECO:0007669"/>
    <property type="project" value="UniProtKB-UniRule"/>
</dbReference>
<dbReference type="Gene3D" id="1.10.10.10">
    <property type="entry name" value="Winged helix-like DNA-binding domain superfamily/Winged helix DNA-binding domain"/>
    <property type="match status" value="1"/>
</dbReference>
<keyword evidence="12 17" id="KW-0460">Magnesium</keyword>
<dbReference type="Pfam" id="PF13412">
    <property type="entry name" value="HTH_24"/>
    <property type="match status" value="1"/>
</dbReference>
<evidence type="ECO:0000313" key="20">
    <source>
        <dbReference type="EMBL" id="BBG26622.1"/>
    </source>
</evidence>
<dbReference type="GeneID" id="41717484"/>
<evidence type="ECO:0000313" key="22">
    <source>
        <dbReference type="Proteomes" id="UP000325030"/>
    </source>
</evidence>
<evidence type="ECO:0000256" key="6">
    <source>
        <dbReference type="ARBA" id="ARBA00022630"/>
    </source>
</evidence>
<keyword evidence="21" id="KW-1185">Reference proteome</keyword>
<dbReference type="GO" id="GO:0008531">
    <property type="term" value="F:riboflavin kinase activity"/>
    <property type="evidence" value="ECO:0007669"/>
    <property type="project" value="InterPro"/>
</dbReference>
<dbReference type="EC" id="2.7.1.161" evidence="4 17"/>
<accession>A0A510DUM0</accession>
<keyword evidence="8 17" id="KW-0808">Transferase</keyword>
<gene>
    <name evidence="17" type="primary">ribK</name>
    <name evidence="19" type="ORF">IC006_1163</name>
    <name evidence="20" type="ORF">IC007_1138</name>
</gene>
<dbReference type="Gene3D" id="2.40.30.30">
    <property type="entry name" value="Riboflavin kinase-like"/>
    <property type="match status" value="1"/>
</dbReference>
<evidence type="ECO:0000259" key="18">
    <source>
        <dbReference type="Pfam" id="PF01982"/>
    </source>
</evidence>
<evidence type="ECO:0000256" key="17">
    <source>
        <dbReference type="HAMAP-Rule" id="MF_01285"/>
    </source>
</evidence>
<evidence type="ECO:0000256" key="13">
    <source>
        <dbReference type="ARBA" id="ARBA00029789"/>
    </source>
</evidence>
<dbReference type="PANTHER" id="PTHR40706">
    <property type="entry name" value="RIBOFLAVIN KINASE"/>
    <property type="match status" value="1"/>
</dbReference>
<accession>A0A510E2A9</accession>
<dbReference type="PANTHER" id="PTHR40706:SF1">
    <property type="entry name" value="RIBOFLAVIN KINASE"/>
    <property type="match status" value="1"/>
</dbReference>
<comment type="catalytic activity">
    <reaction evidence="16 17">
        <text>riboflavin + CTP = CDP + FMN + H(+)</text>
        <dbReference type="Rhea" id="RHEA:25021"/>
        <dbReference type="ChEBI" id="CHEBI:15378"/>
        <dbReference type="ChEBI" id="CHEBI:37563"/>
        <dbReference type="ChEBI" id="CHEBI:57986"/>
        <dbReference type="ChEBI" id="CHEBI:58069"/>
        <dbReference type="ChEBI" id="CHEBI:58210"/>
        <dbReference type="EC" id="2.7.1.161"/>
    </reaction>
</comment>
<comment type="similarity">
    <text evidence="3 17">Belongs to the archaeal riboflavin kinase family.</text>
</comment>
<keyword evidence="7 17" id="KW-0288">FMN</keyword>
<feature type="domain" description="Riboflavin kinase" evidence="18">
    <location>
        <begin position="98"/>
        <end position="219"/>
    </location>
</feature>
<comment type="pathway">
    <text evidence="2 17">Cofactor biosynthesis; FMN biosynthesis; FMN from riboflavin (CTP route): step 1/1.</text>
</comment>
<dbReference type="InterPro" id="IPR036390">
    <property type="entry name" value="WH_DNA-bd_sf"/>
</dbReference>
<evidence type="ECO:0000256" key="14">
    <source>
        <dbReference type="ARBA" id="ARBA00030544"/>
    </source>
</evidence>
<name>A0A510E2A9_9CREN</name>
<dbReference type="Proteomes" id="UP000322983">
    <property type="component" value="Chromosome"/>
</dbReference>
<dbReference type="UniPathway" id="UPA00276">
    <property type="reaction ID" value="UER00929"/>
</dbReference>
<feature type="binding site" evidence="17">
    <location>
        <position position="130"/>
    </location>
    <ligand>
        <name>Mg(2+)</name>
        <dbReference type="ChEBI" id="CHEBI:18420"/>
    </ligand>
</feature>
<evidence type="ECO:0000256" key="9">
    <source>
        <dbReference type="ARBA" id="ARBA00022723"/>
    </source>
</evidence>
<keyword evidence="10 17" id="KW-0547">Nucleotide-binding</keyword>
<dbReference type="GO" id="GO:0000287">
    <property type="term" value="F:magnesium ion binding"/>
    <property type="evidence" value="ECO:0007669"/>
    <property type="project" value="UniProtKB-UniRule"/>
</dbReference>
<evidence type="ECO:0000313" key="21">
    <source>
        <dbReference type="Proteomes" id="UP000322983"/>
    </source>
</evidence>
<evidence type="ECO:0000256" key="1">
    <source>
        <dbReference type="ARBA" id="ARBA00003072"/>
    </source>
</evidence>
<evidence type="ECO:0000256" key="12">
    <source>
        <dbReference type="ARBA" id="ARBA00022842"/>
    </source>
</evidence>
<dbReference type="InterPro" id="IPR023470">
    <property type="entry name" value="Riboflavin_kinase_archaeal"/>
</dbReference>
<dbReference type="RefSeq" id="WP_084739663.1">
    <property type="nucleotide sequence ID" value="NZ_AP018929.1"/>
</dbReference>
<dbReference type="STRING" id="1294262.GCA_001316085_01116"/>
<feature type="binding site" evidence="17">
    <location>
        <position position="197"/>
    </location>
    <ligand>
        <name>FMN</name>
        <dbReference type="ChEBI" id="CHEBI:58210"/>
    </ligand>
</feature>
<evidence type="ECO:0000256" key="15">
    <source>
        <dbReference type="ARBA" id="ARBA00033116"/>
    </source>
</evidence>
<keyword evidence="9 17" id="KW-0479">Metal-binding</keyword>
<comment type="caution">
    <text evidence="17">Lacks conserved residue(s) required for the propagation of feature annotation.</text>
</comment>
<keyword evidence="6 17" id="KW-0285">Flavoprotein</keyword>
<evidence type="ECO:0000256" key="10">
    <source>
        <dbReference type="ARBA" id="ARBA00022741"/>
    </source>
</evidence>